<feature type="transmembrane region" description="Helical" evidence="10">
    <location>
        <begin position="100"/>
        <end position="120"/>
    </location>
</feature>
<organism evidence="12 13">
    <name type="scientific">Lutzomyia longipalpis</name>
    <name type="common">Sand fly</name>
    <dbReference type="NCBI Taxonomy" id="7200"/>
    <lineage>
        <taxon>Eukaryota</taxon>
        <taxon>Metazoa</taxon>
        <taxon>Ecdysozoa</taxon>
        <taxon>Arthropoda</taxon>
        <taxon>Hexapoda</taxon>
        <taxon>Insecta</taxon>
        <taxon>Pterygota</taxon>
        <taxon>Neoptera</taxon>
        <taxon>Endopterygota</taxon>
        <taxon>Diptera</taxon>
        <taxon>Nematocera</taxon>
        <taxon>Psychodoidea</taxon>
        <taxon>Psychodidae</taxon>
        <taxon>Lutzomyia</taxon>
        <taxon>Lutzomyia</taxon>
    </lineage>
</organism>
<dbReference type="Proteomes" id="UP000092461">
    <property type="component" value="Unassembled WGS sequence"/>
</dbReference>
<accession>A0A1B0GJ28</accession>
<keyword evidence="7 9" id="KW-0675">Receptor</keyword>
<dbReference type="InterPro" id="IPR000276">
    <property type="entry name" value="GPCR_Rhodpsn"/>
</dbReference>
<evidence type="ECO:0000259" key="11">
    <source>
        <dbReference type="PROSITE" id="PS50262"/>
    </source>
</evidence>
<feature type="transmembrane region" description="Helical" evidence="10">
    <location>
        <begin position="140"/>
        <end position="158"/>
    </location>
</feature>
<evidence type="ECO:0000313" key="12">
    <source>
        <dbReference type="EnsemblMetazoa" id="LLOJ006011-PA"/>
    </source>
</evidence>
<keyword evidence="13" id="KW-1185">Reference proteome</keyword>
<proteinExistence type="inferred from homology"/>
<keyword evidence="4 10" id="KW-1133">Transmembrane helix</keyword>
<dbReference type="InterPro" id="IPR017452">
    <property type="entry name" value="GPCR_Rhodpsn_7TM"/>
</dbReference>
<protein>
    <recommendedName>
        <fullName evidence="11">G-protein coupled receptors family 1 profile domain-containing protein</fullName>
    </recommendedName>
</protein>
<evidence type="ECO:0000256" key="1">
    <source>
        <dbReference type="ARBA" id="ARBA00004141"/>
    </source>
</evidence>
<comment type="similarity">
    <text evidence="2 9">Belongs to the G-protein coupled receptor 1 family.</text>
</comment>
<dbReference type="GO" id="GO:0005886">
    <property type="term" value="C:plasma membrane"/>
    <property type="evidence" value="ECO:0007669"/>
    <property type="project" value="TreeGrafter"/>
</dbReference>
<keyword evidence="5 9" id="KW-0297">G-protein coupled receptor</keyword>
<comment type="subcellular location">
    <subcellularLocation>
        <location evidence="1">Membrane</location>
        <topology evidence="1">Multi-pass membrane protein</topology>
    </subcellularLocation>
</comment>
<dbReference type="EMBL" id="AJWK01019246">
    <property type="status" value="NOT_ANNOTATED_CDS"/>
    <property type="molecule type" value="Genomic_DNA"/>
</dbReference>
<dbReference type="Pfam" id="PF00001">
    <property type="entry name" value="7tm_1"/>
    <property type="match status" value="1"/>
</dbReference>
<evidence type="ECO:0000256" key="10">
    <source>
        <dbReference type="SAM" id="Phobius"/>
    </source>
</evidence>
<dbReference type="SUPFAM" id="SSF81321">
    <property type="entry name" value="Family A G protein-coupled receptor-like"/>
    <property type="match status" value="1"/>
</dbReference>
<dbReference type="VEuPathDB" id="VectorBase:LLONM1_001762"/>
<dbReference type="PROSITE" id="PS00237">
    <property type="entry name" value="G_PROTEIN_RECEP_F1_1"/>
    <property type="match status" value="1"/>
</dbReference>
<evidence type="ECO:0000256" key="7">
    <source>
        <dbReference type="ARBA" id="ARBA00023170"/>
    </source>
</evidence>
<feature type="transmembrane region" description="Helical" evidence="10">
    <location>
        <begin position="179"/>
        <end position="201"/>
    </location>
</feature>
<feature type="domain" description="G-protein coupled receptors family 1 profile" evidence="11">
    <location>
        <begin position="80"/>
        <end position="231"/>
    </location>
</feature>
<dbReference type="PRINTS" id="PR00237">
    <property type="entry name" value="GPCRRHODOPSN"/>
</dbReference>
<evidence type="ECO:0000256" key="2">
    <source>
        <dbReference type="ARBA" id="ARBA00010663"/>
    </source>
</evidence>
<dbReference type="PROSITE" id="PS50262">
    <property type="entry name" value="G_PROTEIN_RECEP_F1_2"/>
    <property type="match status" value="1"/>
</dbReference>
<keyword evidence="3 9" id="KW-0812">Transmembrane</keyword>
<keyword evidence="6 10" id="KW-0472">Membrane</keyword>
<dbReference type="EMBL" id="AJWK01019247">
    <property type="status" value="NOT_ANNOTATED_CDS"/>
    <property type="molecule type" value="Genomic_DNA"/>
</dbReference>
<evidence type="ECO:0000313" key="13">
    <source>
        <dbReference type="Proteomes" id="UP000092461"/>
    </source>
</evidence>
<dbReference type="PANTHER" id="PTHR24243">
    <property type="entry name" value="G-PROTEIN COUPLED RECEPTOR"/>
    <property type="match status" value="1"/>
</dbReference>
<keyword evidence="8 9" id="KW-0807">Transducer</keyword>
<feature type="transmembrane region" description="Helical" evidence="10">
    <location>
        <begin position="68"/>
        <end position="88"/>
    </location>
</feature>
<dbReference type="AlphaFoldDB" id="A0A1B0GJ28"/>
<dbReference type="Gene3D" id="1.20.1070.10">
    <property type="entry name" value="Rhodopsin 7-helix transmembrane proteins"/>
    <property type="match status" value="1"/>
</dbReference>
<dbReference type="EnsemblMetazoa" id="LLOJ006011-RA">
    <property type="protein sequence ID" value="LLOJ006011-PA"/>
    <property type="gene ID" value="LLOJ006011"/>
</dbReference>
<dbReference type="VEuPathDB" id="VectorBase:LLOJ006011"/>
<evidence type="ECO:0000256" key="8">
    <source>
        <dbReference type="ARBA" id="ARBA00023224"/>
    </source>
</evidence>
<name>A0A1B0GJ28_LUTLO</name>
<evidence type="ECO:0000256" key="5">
    <source>
        <dbReference type="ARBA" id="ARBA00023040"/>
    </source>
</evidence>
<reference evidence="12" key="1">
    <citation type="submission" date="2020-05" db="UniProtKB">
        <authorList>
            <consortium name="EnsemblMetazoa"/>
        </authorList>
    </citation>
    <scope>IDENTIFICATION</scope>
    <source>
        <strain evidence="12">Jacobina</strain>
    </source>
</reference>
<sequence length="231" mass="25532">MDIGTDNGTLHGQLLNLYTTTISPDGYISTTTQLSPTNESYVNSSAAIGASSTLLNIAEEVGDFLITYYTPVLVFTGSIGNMLSVLVFCKTKLRKLSSSYYLAALGVSDTCFLVGLFISWLNFVDVNLTNRNIFCQSFTYLSGLCSFLSVWFVVAFTVERFIAVLYPLKRQTMCTVKRAKIVLCGLTVLGGVHSAPFIMFASPQFSERLNTTICDVREEYKVSAMREYGYT</sequence>
<evidence type="ECO:0000256" key="3">
    <source>
        <dbReference type="ARBA" id="ARBA00022692"/>
    </source>
</evidence>
<evidence type="ECO:0000256" key="6">
    <source>
        <dbReference type="ARBA" id="ARBA00023136"/>
    </source>
</evidence>
<evidence type="ECO:0000256" key="9">
    <source>
        <dbReference type="RuleBase" id="RU000688"/>
    </source>
</evidence>
<dbReference type="GO" id="GO:0004930">
    <property type="term" value="F:G protein-coupled receptor activity"/>
    <property type="evidence" value="ECO:0007669"/>
    <property type="project" value="UniProtKB-KW"/>
</dbReference>
<dbReference type="PANTHER" id="PTHR24243:SF230">
    <property type="entry name" value="G-PROTEIN COUPLED RECEPTORS FAMILY 1 PROFILE DOMAIN-CONTAINING PROTEIN"/>
    <property type="match status" value="1"/>
</dbReference>
<evidence type="ECO:0000256" key="4">
    <source>
        <dbReference type="ARBA" id="ARBA00022989"/>
    </source>
</evidence>